<dbReference type="InterPro" id="IPR001328">
    <property type="entry name" value="Pept_tRNA_hydro"/>
</dbReference>
<dbReference type="AlphaFoldDB" id="U4KNC1"/>
<evidence type="ECO:0000256" key="2">
    <source>
        <dbReference type="ARBA" id="ARBA00022555"/>
    </source>
</evidence>
<feature type="binding site" evidence="8">
    <location>
        <position position="14"/>
    </location>
    <ligand>
        <name>tRNA</name>
        <dbReference type="ChEBI" id="CHEBI:17843"/>
    </ligand>
</feature>
<reference evidence="11 12" key="1">
    <citation type="journal article" date="2013" name="J. Mol. Microbiol. Biotechnol.">
        <title>Analysis of the Complete Genomes of Acholeplasma brassicae , A. palmae and A. laidlawii and Their Comparison to the Obligate Parasites from ' Candidatus Phytoplasma'.</title>
        <authorList>
            <person name="Kube M."/>
            <person name="Siewert C."/>
            <person name="Migdoll A.M."/>
            <person name="Duduk B."/>
            <person name="Holz S."/>
            <person name="Rabus R."/>
            <person name="Seemuller E."/>
            <person name="Mitrovic J."/>
            <person name="Muller I."/>
            <person name="Buttner C."/>
            <person name="Reinhardt R."/>
        </authorList>
    </citation>
    <scope>NUCLEOTIDE SEQUENCE [LARGE SCALE GENOMIC DNA]</scope>
    <source>
        <strain evidence="11 12">J233</strain>
    </source>
</reference>
<dbReference type="SUPFAM" id="SSF53178">
    <property type="entry name" value="Peptidyl-tRNA hydrolase-like"/>
    <property type="match status" value="1"/>
</dbReference>
<name>U4KNC1_ALTPJ</name>
<dbReference type="FunFam" id="3.40.50.1470:FF:000001">
    <property type="entry name" value="Peptidyl-tRNA hydrolase"/>
    <property type="match status" value="1"/>
</dbReference>
<evidence type="ECO:0000256" key="9">
    <source>
        <dbReference type="RuleBase" id="RU000673"/>
    </source>
</evidence>
<evidence type="ECO:0000256" key="4">
    <source>
        <dbReference type="ARBA" id="ARBA00022884"/>
    </source>
</evidence>
<dbReference type="GO" id="GO:0000049">
    <property type="term" value="F:tRNA binding"/>
    <property type="evidence" value="ECO:0007669"/>
    <property type="project" value="UniProtKB-UniRule"/>
</dbReference>
<evidence type="ECO:0000256" key="8">
    <source>
        <dbReference type="HAMAP-Rule" id="MF_00083"/>
    </source>
</evidence>
<evidence type="ECO:0000313" key="12">
    <source>
        <dbReference type="Proteomes" id="UP000032740"/>
    </source>
</evidence>
<accession>U4KNC1</accession>
<dbReference type="EC" id="3.1.1.29" evidence="1 8"/>
<dbReference type="GO" id="GO:0072344">
    <property type="term" value="P:rescue of stalled ribosome"/>
    <property type="evidence" value="ECO:0007669"/>
    <property type="project" value="UniProtKB-UniRule"/>
</dbReference>
<dbReference type="EMBL" id="FO681347">
    <property type="protein sequence ID" value="CCV63675.1"/>
    <property type="molecule type" value="Genomic_DNA"/>
</dbReference>
<dbReference type="Gene3D" id="3.40.50.1470">
    <property type="entry name" value="Peptidyl-tRNA hydrolase"/>
    <property type="match status" value="1"/>
</dbReference>
<feature type="site" description="Stabilizes the basic form of H active site to accept a proton" evidence="8">
    <location>
        <position position="92"/>
    </location>
</feature>
<feature type="binding site" evidence="8">
    <location>
        <position position="65"/>
    </location>
    <ligand>
        <name>tRNA</name>
        <dbReference type="ChEBI" id="CHEBI:17843"/>
    </ligand>
</feature>
<keyword evidence="2 8" id="KW-0820">tRNA-binding</keyword>
<dbReference type="GO" id="GO:0006515">
    <property type="term" value="P:protein quality control for misfolded or incompletely synthesized proteins"/>
    <property type="evidence" value="ECO:0007669"/>
    <property type="project" value="UniProtKB-UniRule"/>
</dbReference>
<protein>
    <recommendedName>
        <fullName evidence="7 8">Peptidyl-tRNA hydrolase</fullName>
        <shortName evidence="8">Pth</shortName>
        <ecNumber evidence="1 8">3.1.1.29</ecNumber>
    </recommendedName>
</protein>
<dbReference type="HOGENOM" id="CLU_062456_4_1_14"/>
<comment type="catalytic activity">
    <reaction evidence="6 8 9">
        <text>an N-acyl-L-alpha-aminoacyl-tRNA + H2O = an N-acyl-L-amino acid + a tRNA + H(+)</text>
        <dbReference type="Rhea" id="RHEA:54448"/>
        <dbReference type="Rhea" id="RHEA-COMP:10123"/>
        <dbReference type="Rhea" id="RHEA-COMP:13883"/>
        <dbReference type="ChEBI" id="CHEBI:15377"/>
        <dbReference type="ChEBI" id="CHEBI:15378"/>
        <dbReference type="ChEBI" id="CHEBI:59874"/>
        <dbReference type="ChEBI" id="CHEBI:78442"/>
        <dbReference type="ChEBI" id="CHEBI:138191"/>
        <dbReference type="EC" id="3.1.1.29"/>
    </reaction>
</comment>
<keyword evidence="8" id="KW-0963">Cytoplasm</keyword>
<dbReference type="HAMAP" id="MF_00083">
    <property type="entry name" value="Pept_tRNA_hydro_bact"/>
    <property type="match status" value="1"/>
</dbReference>
<dbReference type="InterPro" id="IPR018171">
    <property type="entry name" value="Pept_tRNA_hydro_CS"/>
</dbReference>
<dbReference type="RefSeq" id="WP_026654398.1">
    <property type="nucleotide sequence ID" value="NC_022538.1"/>
</dbReference>
<dbReference type="PROSITE" id="PS01195">
    <property type="entry name" value="PEPT_TRNA_HYDROL_1"/>
    <property type="match status" value="1"/>
</dbReference>
<comment type="function">
    <text evidence="8">Catalyzes the release of premature peptidyl moieties from peptidyl-tRNA molecules trapped in stalled 50S ribosomal subunits, and thus maintains levels of free tRNAs and 50S ribosomes.</text>
</comment>
<dbReference type="Pfam" id="PF01195">
    <property type="entry name" value="Pept_tRNA_hydro"/>
    <property type="match status" value="1"/>
</dbReference>
<evidence type="ECO:0000256" key="5">
    <source>
        <dbReference type="ARBA" id="ARBA00038063"/>
    </source>
</evidence>
<dbReference type="CDD" id="cd00462">
    <property type="entry name" value="PTH"/>
    <property type="match status" value="1"/>
</dbReference>
<dbReference type="NCBIfam" id="TIGR00447">
    <property type="entry name" value="pth"/>
    <property type="match status" value="1"/>
</dbReference>
<keyword evidence="12" id="KW-1185">Reference proteome</keyword>
<dbReference type="PANTHER" id="PTHR17224:SF1">
    <property type="entry name" value="PEPTIDYL-TRNA HYDROLASE"/>
    <property type="match status" value="1"/>
</dbReference>
<gene>
    <name evidence="8 11" type="primary">pth</name>
    <name evidence="11" type="ORF">BN85400980</name>
</gene>
<evidence type="ECO:0000256" key="3">
    <source>
        <dbReference type="ARBA" id="ARBA00022801"/>
    </source>
</evidence>
<dbReference type="OrthoDB" id="9800507at2"/>
<comment type="similarity">
    <text evidence="5 8 10">Belongs to the PTH family.</text>
</comment>
<dbReference type="STRING" id="1318466.BN85400980"/>
<comment type="function">
    <text evidence="8">Hydrolyzes ribosome-free peptidyl-tRNAs (with 1 or more amino acids incorporated), which drop off the ribosome during protein synthesis, or as a result of ribosome stalling.</text>
</comment>
<evidence type="ECO:0000256" key="6">
    <source>
        <dbReference type="ARBA" id="ARBA00048707"/>
    </source>
</evidence>
<keyword evidence="4 8" id="KW-0694">RNA-binding</keyword>
<dbReference type="InterPro" id="IPR036416">
    <property type="entry name" value="Pept_tRNA_hydro_sf"/>
</dbReference>
<feature type="active site" description="Proton acceptor" evidence="8">
    <location>
        <position position="19"/>
    </location>
</feature>
<keyword evidence="3 8" id="KW-0378">Hydrolase</keyword>
<dbReference type="KEGG" id="apal:BN85400980"/>
<feature type="binding site" evidence="8">
    <location>
        <position position="113"/>
    </location>
    <ligand>
        <name>tRNA</name>
        <dbReference type="ChEBI" id="CHEBI:17843"/>
    </ligand>
</feature>
<feature type="binding site" evidence="8">
    <location>
        <position position="67"/>
    </location>
    <ligand>
        <name>tRNA</name>
        <dbReference type="ChEBI" id="CHEBI:17843"/>
    </ligand>
</feature>
<dbReference type="Proteomes" id="UP000032740">
    <property type="component" value="Chromosome"/>
</dbReference>
<evidence type="ECO:0000256" key="7">
    <source>
        <dbReference type="ARBA" id="ARBA00050038"/>
    </source>
</evidence>
<dbReference type="GO" id="GO:0005737">
    <property type="term" value="C:cytoplasm"/>
    <property type="evidence" value="ECO:0007669"/>
    <property type="project" value="UniProtKB-SubCell"/>
</dbReference>
<dbReference type="GO" id="GO:0004045">
    <property type="term" value="F:peptidyl-tRNA hydrolase activity"/>
    <property type="evidence" value="ECO:0007669"/>
    <property type="project" value="UniProtKB-UniRule"/>
</dbReference>
<evidence type="ECO:0000256" key="10">
    <source>
        <dbReference type="RuleBase" id="RU004320"/>
    </source>
</evidence>
<evidence type="ECO:0000256" key="1">
    <source>
        <dbReference type="ARBA" id="ARBA00013260"/>
    </source>
</evidence>
<comment type="subcellular location">
    <subcellularLocation>
        <location evidence="8">Cytoplasm</location>
    </subcellularLocation>
</comment>
<organism evidence="11 12">
    <name type="scientific">Alteracholeplasma palmae (strain ATCC 49389 / J233)</name>
    <name type="common">Acholeplasma palmae</name>
    <dbReference type="NCBI Taxonomy" id="1318466"/>
    <lineage>
        <taxon>Bacteria</taxon>
        <taxon>Bacillati</taxon>
        <taxon>Mycoplasmatota</taxon>
        <taxon>Mollicutes</taxon>
        <taxon>Acholeplasmatales</taxon>
        <taxon>Acholeplasmataceae</taxon>
        <taxon>Acholeplasma</taxon>
    </lineage>
</organism>
<proteinExistence type="inferred from homology"/>
<feature type="site" description="Discriminates between blocked and unblocked aminoacyl-tRNA" evidence="8">
    <location>
        <position position="9"/>
    </location>
</feature>
<dbReference type="PANTHER" id="PTHR17224">
    <property type="entry name" value="PEPTIDYL-TRNA HYDROLASE"/>
    <property type="match status" value="1"/>
</dbReference>
<sequence length="189" mass="21626">MKLIVGLGNPGDKYENTRHNMGFIAIDFLLTKHKLKTTVEQKFNAEITTLNLGNEKAIIAKPLTYMNLSGEAVRKIMDYYKIEPDDLIVIVDDINLPTGKLRLREMGSHGGQNGLKNIILNLKTEKFKRIRIGIDQDTRMPLDKYVLGKLTKDEENLIYNKLPNVIDAIEAFIKEEPYKDIMTKYNTQA</sequence>
<comment type="subunit">
    <text evidence="8">Monomer.</text>
</comment>
<evidence type="ECO:0000313" key="11">
    <source>
        <dbReference type="EMBL" id="CCV63675.1"/>
    </source>
</evidence>